<proteinExistence type="predicted"/>
<dbReference type="AlphaFoldDB" id="A0A9P8CP92"/>
<evidence type="ECO:0000259" key="2">
    <source>
        <dbReference type="Pfam" id="PF15055"/>
    </source>
</evidence>
<evidence type="ECO:0000313" key="4">
    <source>
        <dbReference type="Proteomes" id="UP000887229"/>
    </source>
</evidence>
<evidence type="ECO:0000313" key="3">
    <source>
        <dbReference type="EMBL" id="KAG9254609.1"/>
    </source>
</evidence>
<dbReference type="Pfam" id="PF15055">
    <property type="entry name" value="DMAC1_Dmo2"/>
    <property type="match status" value="1"/>
</dbReference>
<reference evidence="3" key="1">
    <citation type="journal article" date="2021" name="IMA Fungus">
        <title>Genomic characterization of three marine fungi, including Emericellopsis atlantica sp. nov. with signatures of a generalist lifestyle and marine biomass degradation.</title>
        <authorList>
            <person name="Hagestad O.C."/>
            <person name="Hou L."/>
            <person name="Andersen J.H."/>
            <person name="Hansen E.H."/>
            <person name="Altermark B."/>
            <person name="Li C."/>
            <person name="Kuhnert E."/>
            <person name="Cox R.J."/>
            <person name="Crous P.W."/>
            <person name="Spatafora J.W."/>
            <person name="Lail K."/>
            <person name="Amirebrahimi M."/>
            <person name="Lipzen A."/>
            <person name="Pangilinan J."/>
            <person name="Andreopoulos W."/>
            <person name="Hayes R.D."/>
            <person name="Ng V."/>
            <person name="Grigoriev I.V."/>
            <person name="Jackson S.A."/>
            <person name="Sutton T.D.S."/>
            <person name="Dobson A.D.W."/>
            <person name="Rama T."/>
        </authorList>
    </citation>
    <scope>NUCLEOTIDE SEQUENCE</scope>
    <source>
        <strain evidence="3">TS7</strain>
    </source>
</reference>
<dbReference type="InterPro" id="IPR053092">
    <property type="entry name" value="Mitochondrial_unc_protein"/>
</dbReference>
<evidence type="ECO:0000256" key="1">
    <source>
        <dbReference type="SAM" id="Phobius"/>
    </source>
</evidence>
<dbReference type="EMBL" id="MU251253">
    <property type="protein sequence ID" value="KAG9254609.1"/>
    <property type="molecule type" value="Genomic_DNA"/>
</dbReference>
<keyword evidence="1" id="KW-1133">Transmembrane helix</keyword>
<accession>A0A9P8CP92</accession>
<dbReference type="GeneID" id="70297686"/>
<keyword evidence="1" id="KW-0812">Transmembrane</keyword>
<dbReference type="PANTHER" id="PTHR28048:SF1">
    <property type="entry name" value="ACR195WP"/>
    <property type="match status" value="1"/>
</dbReference>
<dbReference type="OrthoDB" id="6604875at2759"/>
<organism evidence="3 4">
    <name type="scientific">Emericellopsis atlantica</name>
    <dbReference type="NCBI Taxonomy" id="2614577"/>
    <lineage>
        <taxon>Eukaryota</taxon>
        <taxon>Fungi</taxon>
        <taxon>Dikarya</taxon>
        <taxon>Ascomycota</taxon>
        <taxon>Pezizomycotina</taxon>
        <taxon>Sordariomycetes</taxon>
        <taxon>Hypocreomycetidae</taxon>
        <taxon>Hypocreales</taxon>
        <taxon>Bionectriaceae</taxon>
        <taxon>Emericellopsis</taxon>
    </lineage>
</organism>
<comment type="caution">
    <text evidence="3">The sequence shown here is derived from an EMBL/GenBank/DDBJ whole genome shotgun (WGS) entry which is preliminary data.</text>
</comment>
<protein>
    <recommendedName>
        <fullName evidence="2">Distal membrane-arm assembly complex protein 1-like domain-containing protein</fullName>
    </recommendedName>
</protein>
<sequence>MAGDKIPTLHSLEQPEKFKDVLKRDRGDDCLGCKIVGNGVFMGLGAYSYFSGMSQLQQQEAKILQSKSMFGMRSRKAGIVGISATFFLMGLWRATK</sequence>
<dbReference type="Proteomes" id="UP000887229">
    <property type="component" value="Unassembled WGS sequence"/>
</dbReference>
<name>A0A9P8CP92_9HYPO</name>
<keyword evidence="4" id="KW-1185">Reference proteome</keyword>
<dbReference type="InterPro" id="IPR028036">
    <property type="entry name" value="DMAC1-like_dom"/>
</dbReference>
<gene>
    <name evidence="3" type="ORF">F5Z01DRAFT_736336</name>
</gene>
<dbReference type="RefSeq" id="XP_046118533.1">
    <property type="nucleotide sequence ID" value="XM_046266783.1"/>
</dbReference>
<feature type="domain" description="Distal membrane-arm assembly complex protein 1-like" evidence="2">
    <location>
        <begin position="29"/>
        <end position="66"/>
    </location>
</feature>
<keyword evidence="1" id="KW-0472">Membrane</keyword>
<feature type="transmembrane region" description="Helical" evidence="1">
    <location>
        <begin position="77"/>
        <end position="95"/>
    </location>
</feature>
<dbReference type="PANTHER" id="PTHR28048">
    <property type="entry name" value="ACR195WP"/>
    <property type="match status" value="1"/>
</dbReference>